<sequence length="219" mass="23751">MDRTYRFTYLFDPLCGWCYAAAPALERIAERHGDSLRLMPTGLFTELRPVATIADHARANDDRIQELTGQPFTNDYHQGVMRAPGGLLSSLPLTRALVALGQINPALEPRFLHEAQTARYVEGRDTSHAEVVAGVAHRVAQAAGLKINEGDLLVRLTEDQHLAAETDSRILEGRKMMEMLGLRGIPQLVVTDGGGTRTVDSQTLYAGGDAVLGAFGDAA</sequence>
<evidence type="ECO:0000313" key="2">
    <source>
        <dbReference type="Proteomes" id="UP001596353"/>
    </source>
</evidence>
<dbReference type="InterPro" id="IPR036249">
    <property type="entry name" value="Thioredoxin-like_sf"/>
</dbReference>
<dbReference type="Gene3D" id="3.40.30.10">
    <property type="entry name" value="Glutaredoxin"/>
    <property type="match status" value="1"/>
</dbReference>
<keyword evidence="2" id="KW-1185">Reference proteome</keyword>
<protein>
    <submittedName>
        <fullName evidence="1">DsbA family protein</fullName>
    </submittedName>
</protein>
<organism evidence="1 2">
    <name type="scientific">Sulfitobacter porphyrae</name>
    <dbReference type="NCBI Taxonomy" id="1246864"/>
    <lineage>
        <taxon>Bacteria</taxon>
        <taxon>Pseudomonadati</taxon>
        <taxon>Pseudomonadota</taxon>
        <taxon>Alphaproteobacteria</taxon>
        <taxon>Rhodobacterales</taxon>
        <taxon>Roseobacteraceae</taxon>
        <taxon>Sulfitobacter</taxon>
    </lineage>
</organism>
<dbReference type="SUPFAM" id="SSF52833">
    <property type="entry name" value="Thioredoxin-like"/>
    <property type="match status" value="1"/>
</dbReference>
<accession>A0ABW2B9Q8</accession>
<dbReference type="CDD" id="cd03025">
    <property type="entry name" value="DsbA_FrnE_like"/>
    <property type="match status" value="1"/>
</dbReference>
<dbReference type="EMBL" id="JBHSWG010000004">
    <property type="protein sequence ID" value="MFC6762469.1"/>
    <property type="molecule type" value="Genomic_DNA"/>
</dbReference>
<evidence type="ECO:0000313" key="1">
    <source>
        <dbReference type="EMBL" id="MFC6762469.1"/>
    </source>
</evidence>
<name>A0ABW2B9Q8_9RHOB</name>
<gene>
    <name evidence="1" type="ORF">ACFQFQ_27690</name>
</gene>
<reference evidence="2" key="1">
    <citation type="journal article" date="2019" name="Int. J. Syst. Evol. Microbiol.">
        <title>The Global Catalogue of Microorganisms (GCM) 10K type strain sequencing project: providing services to taxonomists for standard genome sequencing and annotation.</title>
        <authorList>
            <consortium name="The Broad Institute Genomics Platform"/>
            <consortium name="The Broad Institute Genome Sequencing Center for Infectious Disease"/>
            <person name="Wu L."/>
            <person name="Ma J."/>
        </authorList>
    </citation>
    <scope>NUCLEOTIDE SEQUENCE [LARGE SCALE GENOMIC DNA]</scope>
    <source>
        <strain evidence="2">CCUG 66188</strain>
    </source>
</reference>
<dbReference type="Proteomes" id="UP001596353">
    <property type="component" value="Unassembled WGS sequence"/>
</dbReference>
<comment type="caution">
    <text evidence="1">The sequence shown here is derived from an EMBL/GenBank/DDBJ whole genome shotgun (WGS) entry which is preliminary data.</text>
</comment>
<proteinExistence type="predicted"/>